<reference evidence="4 5" key="1">
    <citation type="journal article" date="2019" name="Sci. Rep.">
        <title>Comparative genomics of chytrid fungi reveal insights into the obligate biotrophic and pathogenic lifestyle of Synchytrium endobioticum.</title>
        <authorList>
            <person name="van de Vossenberg B.T.L.H."/>
            <person name="Warris S."/>
            <person name="Nguyen H.D.T."/>
            <person name="van Gent-Pelzer M.P.E."/>
            <person name="Joly D.L."/>
            <person name="van de Geest H.C."/>
            <person name="Bonants P.J.M."/>
            <person name="Smith D.S."/>
            <person name="Levesque C.A."/>
            <person name="van der Lee T.A.J."/>
        </authorList>
    </citation>
    <scope>NUCLEOTIDE SEQUENCE [LARGE SCALE GENOMIC DNA]</scope>
    <source>
        <strain evidence="4 5">LEV6574</strain>
    </source>
</reference>
<organism evidence="4 5">
    <name type="scientific">Synchytrium endobioticum</name>
    <dbReference type="NCBI Taxonomy" id="286115"/>
    <lineage>
        <taxon>Eukaryota</taxon>
        <taxon>Fungi</taxon>
        <taxon>Fungi incertae sedis</taxon>
        <taxon>Chytridiomycota</taxon>
        <taxon>Chytridiomycota incertae sedis</taxon>
        <taxon>Chytridiomycetes</taxon>
        <taxon>Synchytriales</taxon>
        <taxon>Synchytriaceae</taxon>
        <taxon>Synchytrium</taxon>
    </lineage>
</organism>
<gene>
    <name evidence="4" type="ORF">SeLEV6574_g05549</name>
    <name evidence="3" type="ORF">SeLEV6574_g08439</name>
</gene>
<feature type="domain" description="Aldehyde dehydrogenase" evidence="2">
    <location>
        <begin position="84"/>
        <end position="216"/>
    </location>
</feature>
<dbReference type="SUPFAM" id="SSF53720">
    <property type="entry name" value="ALDH-like"/>
    <property type="match status" value="1"/>
</dbReference>
<evidence type="ECO:0000313" key="4">
    <source>
        <dbReference type="EMBL" id="TPX42535.1"/>
    </source>
</evidence>
<evidence type="ECO:0000259" key="2">
    <source>
        <dbReference type="Pfam" id="PF00171"/>
    </source>
</evidence>
<dbReference type="AlphaFoldDB" id="A0A507CTV5"/>
<comment type="similarity">
    <text evidence="1">Belongs to the aldehyde dehydrogenase family.</text>
</comment>
<proteinExistence type="inferred from homology"/>
<name>A0A507CTV5_9FUNG</name>
<dbReference type="VEuPathDB" id="FungiDB:SeMB42_g07994"/>
<dbReference type="Gene3D" id="3.40.309.10">
    <property type="entry name" value="Aldehyde Dehydrogenase, Chain A, domain 2"/>
    <property type="match status" value="1"/>
</dbReference>
<dbReference type="OrthoDB" id="310895at2759"/>
<dbReference type="Gene3D" id="3.40.605.10">
    <property type="entry name" value="Aldehyde Dehydrogenase, Chain A, domain 1"/>
    <property type="match status" value="2"/>
</dbReference>
<dbReference type="Proteomes" id="UP000320475">
    <property type="component" value="Unassembled WGS sequence"/>
</dbReference>
<feature type="domain" description="Aldehyde dehydrogenase" evidence="2">
    <location>
        <begin position="4"/>
        <end position="63"/>
    </location>
</feature>
<evidence type="ECO:0000313" key="3">
    <source>
        <dbReference type="EMBL" id="TPX32763.1"/>
    </source>
</evidence>
<sequence>MTLAEVVETVTRSRQAQREYAMTPFTKRRAILTKLLHWIMENQEVVCRVTARDSGKTIVDASFGELICWSIANGEKVLAPEYRGAVMAGNGCVVKASEHASWYTRYWQTILRLALRKHGVDEALIAVVNGWADAGEALIQCADKITFIASPAVGKQVMKKASETLDLVVLKIGGRDAAVICDDCDFNQVVQIAMRGIFQNYDQNCIGLERLVVHIKI</sequence>
<dbReference type="Pfam" id="PF00171">
    <property type="entry name" value="Aldedh"/>
    <property type="match status" value="2"/>
</dbReference>
<comment type="caution">
    <text evidence="4">The sequence shown here is derived from an EMBL/GenBank/DDBJ whole genome shotgun (WGS) entry which is preliminary data.</text>
</comment>
<evidence type="ECO:0000313" key="5">
    <source>
        <dbReference type="Proteomes" id="UP000320475"/>
    </source>
</evidence>
<dbReference type="EMBL" id="QEAM01000944">
    <property type="protein sequence ID" value="TPX32763.1"/>
    <property type="molecule type" value="Genomic_DNA"/>
</dbReference>
<dbReference type="InterPro" id="IPR015590">
    <property type="entry name" value="Aldehyde_DH_dom"/>
</dbReference>
<dbReference type="InterPro" id="IPR016162">
    <property type="entry name" value="Ald_DH_N"/>
</dbReference>
<dbReference type="InterPro" id="IPR016163">
    <property type="entry name" value="Ald_DH_C"/>
</dbReference>
<evidence type="ECO:0000256" key="1">
    <source>
        <dbReference type="ARBA" id="ARBA00009986"/>
    </source>
</evidence>
<protein>
    <recommendedName>
        <fullName evidence="2">Aldehyde dehydrogenase domain-containing protein</fullName>
    </recommendedName>
</protein>
<dbReference type="EMBL" id="QEAM01000266">
    <property type="protein sequence ID" value="TPX42535.1"/>
    <property type="molecule type" value="Genomic_DNA"/>
</dbReference>
<dbReference type="PANTHER" id="PTHR11699">
    <property type="entry name" value="ALDEHYDE DEHYDROGENASE-RELATED"/>
    <property type="match status" value="1"/>
</dbReference>
<dbReference type="InterPro" id="IPR016161">
    <property type="entry name" value="Ald_DH/histidinol_DH"/>
</dbReference>
<accession>A0A507CTV5</accession>
<dbReference type="GO" id="GO:0016620">
    <property type="term" value="F:oxidoreductase activity, acting on the aldehyde or oxo group of donors, NAD or NADP as acceptor"/>
    <property type="evidence" value="ECO:0007669"/>
    <property type="project" value="InterPro"/>
</dbReference>